<evidence type="ECO:0000259" key="5">
    <source>
        <dbReference type="Pfam" id="PF00733"/>
    </source>
</evidence>
<sequence>MGVLTPGWVVLPDTPDRHRLGARLPFAWPQVVPHPSGRPWLVGHWAPEELTLASAGPVRVAVIGSGPVTSAWLTRLIDTARTVADLDAVAEVLPGSAHLVAAVGDQIRVQGSLTGLRRVFHTEIDGTAVAGDRADTLAQLTGAGVDEQALAVRVTCGLAPPPLSEFSLWRGVRALPPDCYLRLGPTGPASQVRWWEPPEPELTLAEGAGRLREALASAVALRGPHRGRLGSDLSGGMDSTSLCCLAARATPDLVTVRWAEAEAGNDDAVHAEAARHALTMAEHLVLAQHEIPEVFAGPHVAADTEAPVAFARTLARHRHTARALAATGVRRHLAGHGGDELFSALPGYLHRLLRTRPLTALHHLRGYHALYRWSPLGTLAGLSRVPDLPTWWQIQADQLTAPPPARRTPPLRWGLPLRAPDWVSPAAVDATRQALLAVAETAEPLAEDIGQHQTLAVLRATGTAYRQLVGWYARAGVRLELPFVDDRVVETVLAVRQHERTTPWRYKPLLAEAMHGTVPDLVLCRTTKGEFGEDVRIGLRRHLPAVLELFADSALAGLGLIDPDRLRERLHEPQADNTTVIAMENLLGCETWLRAAADVAPVAEGRTDEPAVAS</sequence>
<dbReference type="EMBL" id="JAMTCK010000013">
    <property type="protein sequence ID" value="MCP2168398.1"/>
    <property type="molecule type" value="Genomic_DNA"/>
</dbReference>
<gene>
    <name evidence="6" type="ORF">LX83_005276</name>
</gene>
<dbReference type="InterPro" id="IPR014729">
    <property type="entry name" value="Rossmann-like_a/b/a_fold"/>
</dbReference>
<dbReference type="Proteomes" id="UP001206128">
    <property type="component" value="Unassembled WGS sequence"/>
</dbReference>
<accession>A0AAE3KN75</accession>
<keyword evidence="3" id="KW-0061">Asparagine biosynthesis</keyword>
<evidence type="ECO:0000313" key="7">
    <source>
        <dbReference type="Proteomes" id="UP001206128"/>
    </source>
</evidence>
<dbReference type="AlphaFoldDB" id="A0AAE3KN75"/>
<comment type="caution">
    <text evidence="6">The sequence shown here is derived from an EMBL/GenBank/DDBJ whole genome shotgun (WGS) entry which is preliminary data.</text>
</comment>
<keyword evidence="7" id="KW-1185">Reference proteome</keyword>
<comment type="pathway">
    <text evidence="1">Amino-acid biosynthesis; L-asparagine biosynthesis; L-asparagine from L-aspartate (L-Gln route): step 1/1.</text>
</comment>
<protein>
    <recommendedName>
        <fullName evidence="2">asparagine synthase (glutamine-hydrolyzing)</fullName>
        <ecNumber evidence="2">6.3.5.4</ecNumber>
    </recommendedName>
</protein>
<feature type="domain" description="Asparagine synthetase" evidence="5">
    <location>
        <begin position="211"/>
        <end position="594"/>
    </location>
</feature>
<proteinExistence type="predicted"/>
<dbReference type="PANTHER" id="PTHR43284:SF1">
    <property type="entry name" value="ASPARAGINE SYNTHETASE"/>
    <property type="match status" value="1"/>
</dbReference>
<name>A0AAE3KN75_9PSEU</name>
<dbReference type="InterPro" id="IPR051786">
    <property type="entry name" value="ASN_synthetase/amidase"/>
</dbReference>
<dbReference type="GO" id="GO:0006529">
    <property type="term" value="P:asparagine biosynthetic process"/>
    <property type="evidence" value="ECO:0007669"/>
    <property type="project" value="UniProtKB-KW"/>
</dbReference>
<comment type="catalytic activity">
    <reaction evidence="4">
        <text>L-aspartate + L-glutamine + ATP + H2O = L-asparagine + L-glutamate + AMP + diphosphate + H(+)</text>
        <dbReference type="Rhea" id="RHEA:12228"/>
        <dbReference type="ChEBI" id="CHEBI:15377"/>
        <dbReference type="ChEBI" id="CHEBI:15378"/>
        <dbReference type="ChEBI" id="CHEBI:29985"/>
        <dbReference type="ChEBI" id="CHEBI:29991"/>
        <dbReference type="ChEBI" id="CHEBI:30616"/>
        <dbReference type="ChEBI" id="CHEBI:33019"/>
        <dbReference type="ChEBI" id="CHEBI:58048"/>
        <dbReference type="ChEBI" id="CHEBI:58359"/>
        <dbReference type="ChEBI" id="CHEBI:456215"/>
        <dbReference type="EC" id="6.3.5.4"/>
    </reaction>
</comment>
<dbReference type="GO" id="GO:0005829">
    <property type="term" value="C:cytosol"/>
    <property type="evidence" value="ECO:0007669"/>
    <property type="project" value="TreeGrafter"/>
</dbReference>
<dbReference type="Gene3D" id="3.40.50.620">
    <property type="entry name" value="HUPs"/>
    <property type="match status" value="1"/>
</dbReference>
<evidence type="ECO:0000256" key="3">
    <source>
        <dbReference type="ARBA" id="ARBA00022888"/>
    </source>
</evidence>
<keyword evidence="3" id="KW-0028">Amino-acid biosynthesis</keyword>
<dbReference type="Pfam" id="PF00733">
    <property type="entry name" value="Asn_synthase"/>
    <property type="match status" value="1"/>
</dbReference>
<dbReference type="EC" id="6.3.5.4" evidence="2"/>
<organism evidence="6 7">
    <name type="scientific">Goodfellowiella coeruleoviolacea</name>
    <dbReference type="NCBI Taxonomy" id="334858"/>
    <lineage>
        <taxon>Bacteria</taxon>
        <taxon>Bacillati</taxon>
        <taxon>Actinomycetota</taxon>
        <taxon>Actinomycetes</taxon>
        <taxon>Pseudonocardiales</taxon>
        <taxon>Pseudonocardiaceae</taxon>
        <taxon>Goodfellowiella</taxon>
    </lineage>
</organism>
<reference evidence="6" key="1">
    <citation type="submission" date="2022-06" db="EMBL/GenBank/DDBJ databases">
        <title>Genomic Encyclopedia of Archaeal and Bacterial Type Strains, Phase II (KMG-II): from individual species to whole genera.</title>
        <authorList>
            <person name="Goeker M."/>
        </authorList>
    </citation>
    <scope>NUCLEOTIDE SEQUENCE</scope>
    <source>
        <strain evidence="6">DSM 43935</strain>
    </source>
</reference>
<dbReference type="RefSeq" id="WP_253776193.1">
    <property type="nucleotide sequence ID" value="NZ_JAMTCK010000013.1"/>
</dbReference>
<evidence type="ECO:0000313" key="6">
    <source>
        <dbReference type="EMBL" id="MCP2168398.1"/>
    </source>
</evidence>
<dbReference type="InterPro" id="IPR001962">
    <property type="entry name" value="Asn_synthase"/>
</dbReference>
<evidence type="ECO:0000256" key="4">
    <source>
        <dbReference type="ARBA" id="ARBA00048741"/>
    </source>
</evidence>
<evidence type="ECO:0000256" key="2">
    <source>
        <dbReference type="ARBA" id="ARBA00012737"/>
    </source>
</evidence>
<dbReference type="PANTHER" id="PTHR43284">
    <property type="entry name" value="ASPARAGINE SYNTHETASE (GLUTAMINE-HYDROLYZING)"/>
    <property type="match status" value="1"/>
</dbReference>
<evidence type="ECO:0000256" key="1">
    <source>
        <dbReference type="ARBA" id="ARBA00005187"/>
    </source>
</evidence>
<dbReference type="SUPFAM" id="SSF52402">
    <property type="entry name" value="Adenine nucleotide alpha hydrolases-like"/>
    <property type="match status" value="1"/>
</dbReference>
<dbReference type="GO" id="GO:0004066">
    <property type="term" value="F:asparagine synthase (glutamine-hydrolyzing) activity"/>
    <property type="evidence" value="ECO:0007669"/>
    <property type="project" value="UniProtKB-EC"/>
</dbReference>